<dbReference type="AlphaFoldDB" id="A0A2T4ZIM2"/>
<dbReference type="RefSeq" id="WP_108174270.1">
    <property type="nucleotide sequence ID" value="NZ_PZZL01000001.1"/>
</dbReference>
<accession>A0A2T4ZIM2</accession>
<protein>
    <submittedName>
        <fullName evidence="3">Uncharacterized protein</fullName>
    </submittedName>
</protein>
<feature type="chain" id="PRO_5015579965" evidence="2">
    <location>
        <begin position="20"/>
        <end position="145"/>
    </location>
</feature>
<name>A0A2T4ZIM2_9HYPH</name>
<proteinExistence type="predicted"/>
<comment type="caution">
    <text evidence="3">The sequence shown here is derived from an EMBL/GenBank/DDBJ whole genome shotgun (WGS) entry which is preliminary data.</text>
</comment>
<feature type="region of interest" description="Disordered" evidence="1">
    <location>
        <begin position="89"/>
        <end position="113"/>
    </location>
</feature>
<sequence length="145" mass="15693">MRTRLVLSALVLAAAPAVAQVPAAQPSAVNDGRFVLRDTPDGLLRMDSRTGAISLCTRTGGSLACRLVPDDRAALEQEIERLKAENEALRRGGATAARPADPGQSLTLPSDQEVDRALSLAERIWRRLRGMIRESETDPPADRRL</sequence>
<gene>
    <name evidence="3" type="ORF">C8P69_101497</name>
</gene>
<evidence type="ECO:0000313" key="4">
    <source>
        <dbReference type="Proteomes" id="UP000241808"/>
    </source>
</evidence>
<keyword evidence="2" id="KW-0732">Signal</keyword>
<evidence type="ECO:0000256" key="1">
    <source>
        <dbReference type="SAM" id="MobiDB-lite"/>
    </source>
</evidence>
<feature type="signal peptide" evidence="2">
    <location>
        <begin position="1"/>
        <end position="19"/>
    </location>
</feature>
<organism evidence="3 4">
    <name type="scientific">Phreatobacter oligotrophus</name>
    <dbReference type="NCBI Taxonomy" id="1122261"/>
    <lineage>
        <taxon>Bacteria</taxon>
        <taxon>Pseudomonadati</taxon>
        <taxon>Pseudomonadota</taxon>
        <taxon>Alphaproteobacteria</taxon>
        <taxon>Hyphomicrobiales</taxon>
        <taxon>Phreatobacteraceae</taxon>
        <taxon>Phreatobacter</taxon>
    </lineage>
</organism>
<evidence type="ECO:0000313" key="3">
    <source>
        <dbReference type="EMBL" id="PTM61826.1"/>
    </source>
</evidence>
<keyword evidence="4" id="KW-1185">Reference proteome</keyword>
<dbReference type="OrthoDB" id="7870871at2"/>
<dbReference type="EMBL" id="PZZL01000001">
    <property type="protein sequence ID" value="PTM61826.1"/>
    <property type="molecule type" value="Genomic_DNA"/>
</dbReference>
<reference evidence="3 4" key="1">
    <citation type="submission" date="2018-04" db="EMBL/GenBank/DDBJ databases">
        <title>Genomic Encyclopedia of Archaeal and Bacterial Type Strains, Phase II (KMG-II): from individual species to whole genera.</title>
        <authorList>
            <person name="Goeker M."/>
        </authorList>
    </citation>
    <scope>NUCLEOTIDE SEQUENCE [LARGE SCALE GENOMIC DNA]</scope>
    <source>
        <strain evidence="3 4">DSM 25521</strain>
    </source>
</reference>
<dbReference type="Proteomes" id="UP000241808">
    <property type="component" value="Unassembled WGS sequence"/>
</dbReference>
<evidence type="ECO:0000256" key="2">
    <source>
        <dbReference type="SAM" id="SignalP"/>
    </source>
</evidence>